<dbReference type="EMBL" id="CM047738">
    <property type="protein sequence ID" value="KAJ0046064.1"/>
    <property type="molecule type" value="Genomic_DNA"/>
</dbReference>
<gene>
    <name evidence="1" type="ORF">Pint_05143</name>
</gene>
<protein>
    <submittedName>
        <fullName evidence="1">Uncharacterized protein</fullName>
    </submittedName>
</protein>
<keyword evidence="2" id="KW-1185">Reference proteome</keyword>
<dbReference type="Proteomes" id="UP001163603">
    <property type="component" value="Chromosome 3"/>
</dbReference>
<sequence>MVGGTWLASSKHGKFTFLTNFREIPPIPQAKSRIDLPVRFL</sequence>
<comment type="caution">
    <text evidence="1">The sequence shown here is derived from an EMBL/GenBank/DDBJ whole genome shotgun (WGS) entry which is preliminary data.</text>
</comment>
<reference evidence="2" key="1">
    <citation type="journal article" date="2023" name="G3 (Bethesda)">
        <title>Genome assembly and association tests identify interacting loci associated with vigor, precocity, and sex in interspecific pistachio rootstocks.</title>
        <authorList>
            <person name="Palmer W."/>
            <person name="Jacygrad E."/>
            <person name="Sagayaradj S."/>
            <person name="Cavanaugh K."/>
            <person name="Han R."/>
            <person name="Bertier L."/>
            <person name="Beede B."/>
            <person name="Kafkas S."/>
            <person name="Golino D."/>
            <person name="Preece J."/>
            <person name="Michelmore R."/>
        </authorList>
    </citation>
    <scope>NUCLEOTIDE SEQUENCE [LARGE SCALE GENOMIC DNA]</scope>
</reference>
<proteinExistence type="predicted"/>
<organism evidence="1 2">
    <name type="scientific">Pistacia integerrima</name>
    <dbReference type="NCBI Taxonomy" id="434235"/>
    <lineage>
        <taxon>Eukaryota</taxon>
        <taxon>Viridiplantae</taxon>
        <taxon>Streptophyta</taxon>
        <taxon>Embryophyta</taxon>
        <taxon>Tracheophyta</taxon>
        <taxon>Spermatophyta</taxon>
        <taxon>Magnoliopsida</taxon>
        <taxon>eudicotyledons</taxon>
        <taxon>Gunneridae</taxon>
        <taxon>Pentapetalae</taxon>
        <taxon>rosids</taxon>
        <taxon>malvids</taxon>
        <taxon>Sapindales</taxon>
        <taxon>Anacardiaceae</taxon>
        <taxon>Pistacia</taxon>
    </lineage>
</organism>
<accession>A0ACC0Z546</accession>
<name>A0ACC0Z546_9ROSI</name>
<evidence type="ECO:0000313" key="1">
    <source>
        <dbReference type="EMBL" id="KAJ0046064.1"/>
    </source>
</evidence>
<evidence type="ECO:0000313" key="2">
    <source>
        <dbReference type="Proteomes" id="UP001163603"/>
    </source>
</evidence>